<accession>A0ABZ0Z536</accession>
<sequence length="392" mass="46395">MAEIKKVCECCGKEFIAKSNKAKYCSSYCRGKVAGQKRAKLDNKNAVVKNCLYCGKEFIGHYNRKYCCKECQDAVENKKARDLHIQQREQNLSKNAILGYDYVVCPICGQKFQQITSTHFKIHGYNNIDEVYRDYPDLQVTCNKFIENNLKGENNPMSSKNKSELKRKQASPYSLEHYYKKGAKNVEDAILMRKQFLDTLDRSTWIQSTNIEYYTRQGYSLEEAQELRRQKYATNTIEHYIKIYGPELAVQKKKERVNKWKQTLFTGNTHSKISDTFFEKIANEYNSDNIFYGKNEYTLVLDNITALPDFIDIEKKKIIEFYGDYWHCNPLKYNSTFFNKHKELTAKQIWEKDNERIQLLKNNGYDVLIIWEYEVRHNFNFFVEKSLSFLNN</sequence>
<evidence type="ECO:0000313" key="1">
    <source>
        <dbReference type="EMBL" id="WQJ53190.1"/>
    </source>
</evidence>
<evidence type="ECO:0008006" key="3">
    <source>
        <dbReference type="Google" id="ProtNLM"/>
    </source>
</evidence>
<name>A0ABZ0Z536_9CAUD</name>
<dbReference type="Gene3D" id="3.40.960.10">
    <property type="entry name" value="VSR Endonuclease"/>
    <property type="match status" value="1"/>
</dbReference>
<dbReference type="SUPFAM" id="SSF52980">
    <property type="entry name" value="Restriction endonuclease-like"/>
    <property type="match status" value="1"/>
</dbReference>
<dbReference type="Proteomes" id="UP001349343">
    <property type="component" value="Segment"/>
</dbReference>
<protein>
    <recommendedName>
        <fullName evidence="3">C2H2-type domain-containing protein</fullName>
    </recommendedName>
</protein>
<keyword evidence="2" id="KW-1185">Reference proteome</keyword>
<evidence type="ECO:0000313" key="2">
    <source>
        <dbReference type="Proteomes" id="UP001349343"/>
    </source>
</evidence>
<organism evidence="1 2">
    <name type="scientific">phage Lak_Megaphage_RVC_JS4_GC31</name>
    <dbReference type="NCBI Taxonomy" id="3109228"/>
    <lineage>
        <taxon>Viruses</taxon>
        <taxon>Duplodnaviria</taxon>
        <taxon>Heunggongvirae</taxon>
        <taxon>Uroviricota</taxon>
        <taxon>Caudoviricetes</taxon>
        <taxon>Caudoviricetes code 15 clade</taxon>
    </lineage>
</organism>
<proteinExistence type="predicted"/>
<dbReference type="InterPro" id="IPR011335">
    <property type="entry name" value="Restrct_endonuc-II-like"/>
</dbReference>
<dbReference type="EMBL" id="OR769222">
    <property type="protein sequence ID" value="WQJ53190.1"/>
    <property type="molecule type" value="Genomic_DNA"/>
</dbReference>
<reference evidence="1 2" key="1">
    <citation type="submission" date="2023-11" db="EMBL/GenBank/DDBJ databases">
        <authorList>
            <person name="Cook R."/>
            <person name="Crisci M."/>
            <person name="Pye H."/>
            <person name="Adriaenssens E."/>
            <person name="Santini J."/>
        </authorList>
    </citation>
    <scope>NUCLEOTIDE SEQUENCE [LARGE SCALE GENOMIC DNA]</scope>
    <source>
        <strain evidence="1">Lak_Megaphage_RVC_JS4_GC31</strain>
    </source>
</reference>